<dbReference type="AlphaFoldDB" id="A0A1J5TSX7"/>
<accession>A0A1J5TSX7</accession>
<feature type="region of interest" description="Disordered" evidence="1">
    <location>
        <begin position="98"/>
        <end position="118"/>
    </location>
</feature>
<name>A0A1J5TSX7_9ZZZZ</name>
<evidence type="ECO:0000313" key="2">
    <source>
        <dbReference type="EMBL" id="OIR16828.1"/>
    </source>
</evidence>
<evidence type="ECO:0000256" key="1">
    <source>
        <dbReference type="SAM" id="MobiDB-lite"/>
    </source>
</evidence>
<organism evidence="2">
    <name type="scientific">mine drainage metagenome</name>
    <dbReference type="NCBI Taxonomy" id="410659"/>
    <lineage>
        <taxon>unclassified sequences</taxon>
        <taxon>metagenomes</taxon>
        <taxon>ecological metagenomes</taxon>
    </lineage>
</organism>
<reference evidence="2" key="1">
    <citation type="submission" date="2016-10" db="EMBL/GenBank/DDBJ databases">
        <title>Sequence of Gallionella enrichment culture.</title>
        <authorList>
            <person name="Poehlein A."/>
            <person name="Muehling M."/>
            <person name="Daniel R."/>
        </authorList>
    </citation>
    <scope>NUCLEOTIDE SEQUENCE</scope>
</reference>
<protein>
    <submittedName>
        <fullName evidence="2">Uncharacterized protein</fullName>
    </submittedName>
</protein>
<proteinExistence type="predicted"/>
<sequence length="118" mass="13217">MIAVEYTRTTPDIRLRVDSLVAVLGKFPLLRNGEAIRVSRLRLLEIPLKIINPFETVPHHWVRDRQLVERAAAALDTLPISQETAAGITTLHGLNSTNSCWKQSRHPARGKGSRECEA</sequence>
<dbReference type="EMBL" id="MLJW01000006">
    <property type="protein sequence ID" value="OIR16828.1"/>
    <property type="molecule type" value="Genomic_DNA"/>
</dbReference>
<comment type="caution">
    <text evidence="2">The sequence shown here is derived from an EMBL/GenBank/DDBJ whole genome shotgun (WGS) entry which is preliminary data.</text>
</comment>
<gene>
    <name evidence="2" type="ORF">GALL_26480</name>
</gene>